<dbReference type="InterPro" id="IPR039425">
    <property type="entry name" value="RNA_pol_sigma-70-like"/>
</dbReference>
<comment type="caution">
    <text evidence="7">The sequence shown here is derived from an EMBL/GenBank/DDBJ whole genome shotgun (WGS) entry which is preliminary data.</text>
</comment>
<dbReference type="Gene3D" id="1.10.10.10">
    <property type="entry name" value="Winged helix-like DNA-binding domain superfamily/Winged helix DNA-binding domain"/>
    <property type="match status" value="1"/>
</dbReference>
<keyword evidence="3" id="KW-0731">Sigma factor</keyword>
<sequence>MTEEKIYSLVSIETIEKAKKKDTDAFTEIYKAYYSKIYFISKHFFKDDHIAYDIVQEVFIKVYNKLNGLNDSKFFHAWIQRVAYNECLNLARKEKKYIILDDDNTFDDYKDEKQADVSKIIEDKRIMSAIMDSLDGMSIPLKSVGVLRYYEGLPLDEISVVLEIPRGTVSSRLNKIKKALKSDLQRQGITPKNYGVLLFTPGVLQSAYNTLNDICTNGIKEDPELLQKIIGGTAAATGIALKTKLAIGAAVAVALIGGYGIINNNTPEEKEIIEVTPAIAPEEEKVVEKEEDLATITNVSFDDTWTNQNVGVDVQTSNDNYDHILIDGVQTTEVSDNGTHIAQLQKDDKIIDEYEFTITNIDRDSPDGYSTKEEFQFTLHLYDDLSNINPQAIVHYRNGNVAHEYYFDETTNTISIYSPVGVHDLFYIYDYAGNELQVEIEK</sequence>
<dbReference type="SUPFAM" id="SSF88946">
    <property type="entry name" value="Sigma2 domain of RNA polymerase sigma factors"/>
    <property type="match status" value="1"/>
</dbReference>
<feature type="domain" description="RNA polymerase sigma-70 region 2" evidence="5">
    <location>
        <begin position="29"/>
        <end position="96"/>
    </location>
</feature>
<dbReference type="PANTHER" id="PTHR43133:SF51">
    <property type="entry name" value="RNA POLYMERASE SIGMA FACTOR"/>
    <property type="match status" value="1"/>
</dbReference>
<comment type="similarity">
    <text evidence="1">Belongs to the sigma-70 factor family. ECF subfamily.</text>
</comment>
<dbReference type="NCBIfam" id="TIGR02937">
    <property type="entry name" value="sigma70-ECF"/>
    <property type="match status" value="1"/>
</dbReference>
<keyword evidence="4" id="KW-0804">Transcription</keyword>
<dbReference type="PANTHER" id="PTHR43133">
    <property type="entry name" value="RNA POLYMERASE ECF-TYPE SIGMA FACTO"/>
    <property type="match status" value="1"/>
</dbReference>
<evidence type="ECO:0000313" key="8">
    <source>
        <dbReference type="Proteomes" id="UP001230220"/>
    </source>
</evidence>
<dbReference type="Proteomes" id="UP001230220">
    <property type="component" value="Unassembled WGS sequence"/>
</dbReference>
<proteinExistence type="inferred from homology"/>
<feature type="domain" description="RNA polymerase sigma factor 70 region 4 type 2" evidence="6">
    <location>
        <begin position="146"/>
        <end position="180"/>
    </location>
</feature>
<dbReference type="EMBL" id="JAUSUR010000001">
    <property type="protein sequence ID" value="MDQ0359555.1"/>
    <property type="molecule type" value="Genomic_DNA"/>
</dbReference>
<evidence type="ECO:0000259" key="6">
    <source>
        <dbReference type="Pfam" id="PF08281"/>
    </source>
</evidence>
<gene>
    <name evidence="7" type="ORF">J2S15_000286</name>
</gene>
<organism evidence="7 8">
    <name type="scientific">Breznakia pachnodae</name>
    <dbReference type="NCBI Taxonomy" id="265178"/>
    <lineage>
        <taxon>Bacteria</taxon>
        <taxon>Bacillati</taxon>
        <taxon>Bacillota</taxon>
        <taxon>Erysipelotrichia</taxon>
        <taxon>Erysipelotrichales</taxon>
        <taxon>Erysipelotrichaceae</taxon>
        <taxon>Breznakia</taxon>
    </lineage>
</organism>
<dbReference type="InterPro" id="IPR014284">
    <property type="entry name" value="RNA_pol_sigma-70_dom"/>
</dbReference>
<accession>A0ABU0DZ37</accession>
<dbReference type="Pfam" id="PF04542">
    <property type="entry name" value="Sigma70_r2"/>
    <property type="match status" value="1"/>
</dbReference>
<dbReference type="InterPro" id="IPR013249">
    <property type="entry name" value="RNA_pol_sigma70_r4_t2"/>
</dbReference>
<protein>
    <submittedName>
        <fullName evidence="7">RNA polymerase sigma factor (Sigma-70 family)</fullName>
    </submittedName>
</protein>
<dbReference type="InterPro" id="IPR013325">
    <property type="entry name" value="RNA_pol_sigma_r2"/>
</dbReference>
<evidence type="ECO:0000259" key="5">
    <source>
        <dbReference type="Pfam" id="PF04542"/>
    </source>
</evidence>
<dbReference type="Gene3D" id="1.10.1740.10">
    <property type="match status" value="1"/>
</dbReference>
<evidence type="ECO:0000313" key="7">
    <source>
        <dbReference type="EMBL" id="MDQ0359555.1"/>
    </source>
</evidence>
<dbReference type="SUPFAM" id="SSF88659">
    <property type="entry name" value="Sigma3 and sigma4 domains of RNA polymerase sigma factors"/>
    <property type="match status" value="1"/>
</dbReference>
<dbReference type="InterPro" id="IPR013324">
    <property type="entry name" value="RNA_pol_sigma_r3/r4-like"/>
</dbReference>
<keyword evidence="2" id="KW-0805">Transcription regulation</keyword>
<evidence type="ECO:0000256" key="4">
    <source>
        <dbReference type="ARBA" id="ARBA00023163"/>
    </source>
</evidence>
<dbReference type="InterPro" id="IPR007627">
    <property type="entry name" value="RNA_pol_sigma70_r2"/>
</dbReference>
<dbReference type="Pfam" id="PF08281">
    <property type="entry name" value="Sigma70_r4_2"/>
    <property type="match status" value="1"/>
</dbReference>
<name>A0ABU0DZ37_9FIRM</name>
<evidence type="ECO:0000256" key="2">
    <source>
        <dbReference type="ARBA" id="ARBA00023015"/>
    </source>
</evidence>
<evidence type="ECO:0000256" key="1">
    <source>
        <dbReference type="ARBA" id="ARBA00010641"/>
    </source>
</evidence>
<reference evidence="7 8" key="1">
    <citation type="submission" date="2023-07" db="EMBL/GenBank/DDBJ databases">
        <title>Genomic Encyclopedia of Type Strains, Phase IV (KMG-IV): sequencing the most valuable type-strain genomes for metagenomic binning, comparative biology and taxonomic classification.</title>
        <authorList>
            <person name="Goeker M."/>
        </authorList>
    </citation>
    <scope>NUCLEOTIDE SEQUENCE [LARGE SCALE GENOMIC DNA]</scope>
    <source>
        <strain evidence="7 8">DSM 16784</strain>
    </source>
</reference>
<dbReference type="RefSeq" id="WP_307404760.1">
    <property type="nucleotide sequence ID" value="NZ_JAUSUR010000001.1"/>
</dbReference>
<dbReference type="CDD" id="cd06171">
    <property type="entry name" value="Sigma70_r4"/>
    <property type="match status" value="1"/>
</dbReference>
<evidence type="ECO:0000256" key="3">
    <source>
        <dbReference type="ARBA" id="ARBA00023082"/>
    </source>
</evidence>
<dbReference type="InterPro" id="IPR036388">
    <property type="entry name" value="WH-like_DNA-bd_sf"/>
</dbReference>
<keyword evidence="8" id="KW-1185">Reference proteome</keyword>